<evidence type="ECO:0000256" key="3">
    <source>
        <dbReference type="ARBA" id="ARBA00022692"/>
    </source>
</evidence>
<protein>
    <recommendedName>
        <fullName evidence="12">Peptidoglycan lipid II flippase</fullName>
    </recommendedName>
</protein>
<feature type="transmembrane region" description="Helical" evidence="9">
    <location>
        <begin position="590"/>
        <end position="613"/>
    </location>
</feature>
<comment type="subcellular location">
    <subcellularLocation>
        <location evidence="1">Cell membrane</location>
        <topology evidence="1">Multi-pass membrane protein</topology>
    </subcellularLocation>
</comment>
<feature type="region of interest" description="Disordered" evidence="8">
    <location>
        <begin position="680"/>
        <end position="743"/>
    </location>
</feature>
<keyword evidence="7 9" id="KW-0472">Membrane</keyword>
<feature type="region of interest" description="Disordered" evidence="8">
    <location>
        <begin position="73"/>
        <end position="99"/>
    </location>
</feature>
<keyword evidence="2" id="KW-1003">Cell membrane</keyword>
<feature type="transmembrane region" description="Helical" evidence="9">
    <location>
        <begin position="222"/>
        <end position="249"/>
    </location>
</feature>
<keyword evidence="11" id="KW-1185">Reference proteome</keyword>
<evidence type="ECO:0000256" key="1">
    <source>
        <dbReference type="ARBA" id="ARBA00004651"/>
    </source>
</evidence>
<feature type="transmembrane region" description="Helical" evidence="9">
    <location>
        <begin position="375"/>
        <end position="400"/>
    </location>
</feature>
<feature type="transmembrane region" description="Helical" evidence="9">
    <location>
        <begin position="188"/>
        <end position="210"/>
    </location>
</feature>
<feature type="transmembrane region" description="Helical" evidence="9">
    <location>
        <begin position="329"/>
        <end position="354"/>
    </location>
</feature>
<accession>A0A8J3VUU8</accession>
<dbReference type="InterPro" id="IPR051050">
    <property type="entry name" value="Lipid_II_flippase_MurJ/MviN"/>
</dbReference>
<evidence type="ECO:0000256" key="7">
    <source>
        <dbReference type="ARBA" id="ARBA00023136"/>
    </source>
</evidence>
<dbReference type="GO" id="GO:0009252">
    <property type="term" value="P:peptidoglycan biosynthetic process"/>
    <property type="evidence" value="ECO:0007669"/>
    <property type="project" value="UniProtKB-KW"/>
</dbReference>
<dbReference type="AlphaFoldDB" id="A0A8J3VUU8"/>
<dbReference type="InterPro" id="IPR004268">
    <property type="entry name" value="MurJ"/>
</dbReference>
<keyword evidence="3 9" id="KW-0812">Transmembrane</keyword>
<evidence type="ECO:0000256" key="2">
    <source>
        <dbReference type="ARBA" id="ARBA00022475"/>
    </source>
</evidence>
<feature type="transmembrane region" description="Helical" evidence="9">
    <location>
        <begin position="420"/>
        <end position="441"/>
    </location>
</feature>
<feature type="transmembrane region" description="Helical" evidence="9">
    <location>
        <begin position="495"/>
        <end position="515"/>
    </location>
</feature>
<reference evidence="10" key="1">
    <citation type="submission" date="2021-01" db="EMBL/GenBank/DDBJ databases">
        <title>Whole genome shotgun sequence of Rugosimonospora africana NBRC 104875.</title>
        <authorList>
            <person name="Komaki H."/>
            <person name="Tamura T."/>
        </authorList>
    </citation>
    <scope>NUCLEOTIDE SEQUENCE</scope>
    <source>
        <strain evidence="10">NBRC 104875</strain>
    </source>
</reference>
<feature type="transmembrane region" description="Helical" evidence="9">
    <location>
        <begin position="163"/>
        <end position="182"/>
    </location>
</feature>
<keyword evidence="6 9" id="KW-1133">Transmembrane helix</keyword>
<dbReference type="PANTHER" id="PTHR47019:SF1">
    <property type="entry name" value="LIPID II FLIPPASE MURJ"/>
    <property type="match status" value="1"/>
</dbReference>
<proteinExistence type="predicted"/>
<feature type="compositionally biased region" description="Gly residues" evidence="8">
    <location>
        <begin position="730"/>
        <end position="743"/>
    </location>
</feature>
<feature type="compositionally biased region" description="Basic and acidic residues" evidence="8">
    <location>
        <begin position="687"/>
        <end position="724"/>
    </location>
</feature>
<feature type="region of interest" description="Disordered" evidence="8">
    <location>
        <begin position="117"/>
        <end position="136"/>
    </location>
</feature>
<feature type="region of interest" description="Disordered" evidence="8">
    <location>
        <begin position="1"/>
        <end position="61"/>
    </location>
</feature>
<gene>
    <name evidence="10" type="ORF">Raf01_74110</name>
</gene>
<evidence type="ECO:0000313" key="11">
    <source>
        <dbReference type="Proteomes" id="UP000642748"/>
    </source>
</evidence>
<feature type="transmembrane region" description="Helical" evidence="9">
    <location>
        <begin position="527"/>
        <end position="550"/>
    </location>
</feature>
<dbReference type="GO" id="GO:0008360">
    <property type="term" value="P:regulation of cell shape"/>
    <property type="evidence" value="ECO:0007669"/>
    <property type="project" value="UniProtKB-KW"/>
</dbReference>
<organism evidence="10 11">
    <name type="scientific">Rugosimonospora africana</name>
    <dbReference type="NCBI Taxonomy" id="556532"/>
    <lineage>
        <taxon>Bacteria</taxon>
        <taxon>Bacillati</taxon>
        <taxon>Actinomycetota</taxon>
        <taxon>Actinomycetes</taxon>
        <taxon>Micromonosporales</taxon>
        <taxon>Micromonosporaceae</taxon>
        <taxon>Rugosimonospora</taxon>
    </lineage>
</organism>
<keyword evidence="4" id="KW-0133">Cell shape</keyword>
<dbReference type="EMBL" id="BONZ01000077">
    <property type="protein sequence ID" value="GIH19239.1"/>
    <property type="molecule type" value="Genomic_DNA"/>
</dbReference>
<dbReference type="PRINTS" id="PR01806">
    <property type="entry name" value="VIRFACTRMVIN"/>
</dbReference>
<evidence type="ECO:0000256" key="4">
    <source>
        <dbReference type="ARBA" id="ARBA00022960"/>
    </source>
</evidence>
<evidence type="ECO:0000313" key="10">
    <source>
        <dbReference type="EMBL" id="GIH19239.1"/>
    </source>
</evidence>
<name>A0A8J3VUU8_9ACTN</name>
<feature type="transmembrane region" description="Helical" evidence="9">
    <location>
        <begin position="294"/>
        <end position="317"/>
    </location>
</feature>
<dbReference type="GO" id="GO:0034204">
    <property type="term" value="P:lipid translocation"/>
    <property type="evidence" value="ECO:0007669"/>
    <property type="project" value="TreeGrafter"/>
</dbReference>
<sequence>MSGGPTRAPAVSPTDGPAVTSTDAPAVAQADAPATAPAGAPATAPAGAPATAPAGAPATAQTDALAVAPAGAEQPVGAGPLGEPAIGPSAPLGEPAIGQPAPLGKAAIGDLAAEREPAVGEPAVGEPAPVDGDSGAAPPRIARAAALIAGLTLASRLVGFARILVFGYAVGFTLLGAVYQTANTTPNIIFEIVANGALAALVVPLVAGAVSRRDRDEVGRTASGLLTWVLLLLVPIAVLVGLIAHPVIWLLEPHGTPDEVRVGTGMLRVFAPQLPLYGVGIVMSGVLQAHRRFAWPVLAPLLSSLTVIGAYLAFAAAEPGRLDIPAVGIGGQLILSVGTTLGVVVLSLSLIIPLRRLGLRLRPTLRLDDHVRRSVRGLAGVAVITAASQQLTLALIIALANWDSPKGSLVVFTQAQTVYLVPWAVLAVPVATSAYPALATAVETGAAQRFRETLASATRSVLLLSALGAAALVGLAGPIAWILAHLAKAPQAGTLTAAIAGFAPGLLGYGLFALHSRALYARRDNRFAALATLSGWGGVAVVGVLVALLFPARDRVPALAASNSAGMLVMGAVLVTLIRRRVGAGALAGVSRAAGTAVLAGTLAALAGIVVRWPLTGTGWGVVSRAPGGTPGYSGVVAGGILSGVTIALVFLGVAVLVDRHDVRPMLARFARRAGAGRLARRTGAGRIEHPATQRPEHRAEATRSEATRPEDRVAAGRSEHGADVARPAGGAGAPPEGTGGGR</sequence>
<feature type="transmembrane region" description="Helical" evidence="9">
    <location>
        <begin position="633"/>
        <end position="658"/>
    </location>
</feature>
<evidence type="ECO:0008006" key="12">
    <source>
        <dbReference type="Google" id="ProtNLM"/>
    </source>
</evidence>
<feature type="compositionally biased region" description="Low complexity" evidence="8">
    <location>
        <begin position="22"/>
        <end position="61"/>
    </location>
</feature>
<evidence type="ECO:0000256" key="6">
    <source>
        <dbReference type="ARBA" id="ARBA00022989"/>
    </source>
</evidence>
<evidence type="ECO:0000256" key="5">
    <source>
        <dbReference type="ARBA" id="ARBA00022984"/>
    </source>
</evidence>
<dbReference type="PANTHER" id="PTHR47019">
    <property type="entry name" value="LIPID II FLIPPASE MURJ"/>
    <property type="match status" value="1"/>
</dbReference>
<dbReference type="GO" id="GO:0005886">
    <property type="term" value="C:plasma membrane"/>
    <property type="evidence" value="ECO:0007669"/>
    <property type="project" value="UniProtKB-SubCell"/>
</dbReference>
<dbReference type="Proteomes" id="UP000642748">
    <property type="component" value="Unassembled WGS sequence"/>
</dbReference>
<feature type="transmembrane region" description="Helical" evidence="9">
    <location>
        <begin position="556"/>
        <end position="578"/>
    </location>
</feature>
<dbReference type="GO" id="GO:0015648">
    <property type="term" value="F:lipid-linked peptidoglycan transporter activity"/>
    <property type="evidence" value="ECO:0007669"/>
    <property type="project" value="TreeGrafter"/>
</dbReference>
<keyword evidence="5" id="KW-0573">Peptidoglycan synthesis</keyword>
<evidence type="ECO:0000256" key="8">
    <source>
        <dbReference type="SAM" id="MobiDB-lite"/>
    </source>
</evidence>
<evidence type="ECO:0000256" key="9">
    <source>
        <dbReference type="SAM" id="Phobius"/>
    </source>
</evidence>
<feature type="transmembrane region" description="Helical" evidence="9">
    <location>
        <begin position="269"/>
        <end position="287"/>
    </location>
</feature>
<dbReference type="Pfam" id="PF03023">
    <property type="entry name" value="MurJ"/>
    <property type="match status" value="1"/>
</dbReference>
<feature type="transmembrane region" description="Helical" evidence="9">
    <location>
        <begin position="461"/>
        <end position="483"/>
    </location>
</feature>
<comment type="caution">
    <text evidence="10">The sequence shown here is derived from an EMBL/GenBank/DDBJ whole genome shotgun (WGS) entry which is preliminary data.</text>
</comment>